<dbReference type="Proteomes" id="UP000053424">
    <property type="component" value="Unassembled WGS sequence"/>
</dbReference>
<accession>A0A0C3C548</accession>
<name>A0A0C3C548_HEBCY</name>
<proteinExistence type="predicted"/>
<dbReference type="AlphaFoldDB" id="A0A0C3C548"/>
<evidence type="ECO:0000313" key="1">
    <source>
        <dbReference type="EMBL" id="KIM39384.1"/>
    </source>
</evidence>
<reference evidence="2" key="2">
    <citation type="submission" date="2015-01" db="EMBL/GenBank/DDBJ databases">
        <title>Evolutionary Origins and Diversification of the Mycorrhizal Mutualists.</title>
        <authorList>
            <consortium name="DOE Joint Genome Institute"/>
            <consortium name="Mycorrhizal Genomics Consortium"/>
            <person name="Kohler A."/>
            <person name="Kuo A."/>
            <person name="Nagy L.G."/>
            <person name="Floudas D."/>
            <person name="Copeland A."/>
            <person name="Barry K.W."/>
            <person name="Cichocki N."/>
            <person name="Veneault-Fourrey C."/>
            <person name="LaButti K."/>
            <person name="Lindquist E.A."/>
            <person name="Lipzen A."/>
            <person name="Lundell T."/>
            <person name="Morin E."/>
            <person name="Murat C."/>
            <person name="Riley R."/>
            <person name="Ohm R."/>
            <person name="Sun H."/>
            <person name="Tunlid A."/>
            <person name="Henrissat B."/>
            <person name="Grigoriev I.V."/>
            <person name="Hibbett D.S."/>
            <person name="Martin F."/>
        </authorList>
    </citation>
    <scope>NUCLEOTIDE SEQUENCE [LARGE SCALE GENOMIC DNA]</scope>
    <source>
        <strain evidence="2">h7</strain>
    </source>
</reference>
<dbReference type="SUPFAM" id="SSF52047">
    <property type="entry name" value="RNI-like"/>
    <property type="match status" value="1"/>
</dbReference>
<sequence>MVHCNIATCSYCFFGSISRGKPFLSATGYVRRYYREPEAPPGGQLDEDSKALEEDVLSAIHPFQSVPLITMEVLSEAWPYEYTASGAAEEMNRNDEQPQGLPSLTDLALGPALEQVLLSGDIDSFELIMAIPDKAAKIQNILCSRQKPIPDSGIPLLKKLFNSEIYVRDEKSLDLSHLALLDQQIFEIATQLEHLDVLNLSHNDQASIYGVEKILVALPRLRRLVVLNTDISEEDVIALLERRPEIFHNLEAFIHPAFLKNPSQVRFKGAFMHLSEPKSYQGADVVSLPFFTTGQIIQGLMDYFKSMVLSEGKSKYGYSTDTRLRIPIMAAYASQVRRPGHSWGERIVPVVPACCPAVNALTRQGQQWLFVFLPSNWWGQNTHSQYAFARVSGEAWDEFLKMKKQINEEAKDSTPPMSNKEKTERLSEISKALGPRIFHIFDIQQFFKELELEGREAPSPKTLEQLFNIFSQLDTSGNPRLMDAEALVPFFT</sequence>
<keyword evidence="2" id="KW-1185">Reference proteome</keyword>
<organism evidence="1 2">
    <name type="scientific">Hebeloma cylindrosporum</name>
    <dbReference type="NCBI Taxonomy" id="76867"/>
    <lineage>
        <taxon>Eukaryota</taxon>
        <taxon>Fungi</taxon>
        <taxon>Dikarya</taxon>
        <taxon>Basidiomycota</taxon>
        <taxon>Agaricomycotina</taxon>
        <taxon>Agaricomycetes</taxon>
        <taxon>Agaricomycetidae</taxon>
        <taxon>Agaricales</taxon>
        <taxon>Agaricineae</taxon>
        <taxon>Hymenogastraceae</taxon>
        <taxon>Hebeloma</taxon>
    </lineage>
</organism>
<dbReference type="HOGENOM" id="CLU_017203_0_0_1"/>
<dbReference type="InterPro" id="IPR032675">
    <property type="entry name" value="LRR_dom_sf"/>
</dbReference>
<dbReference type="Gene3D" id="3.80.10.10">
    <property type="entry name" value="Ribonuclease Inhibitor"/>
    <property type="match status" value="1"/>
</dbReference>
<evidence type="ECO:0000313" key="2">
    <source>
        <dbReference type="Proteomes" id="UP000053424"/>
    </source>
</evidence>
<reference evidence="1 2" key="1">
    <citation type="submission" date="2014-04" db="EMBL/GenBank/DDBJ databases">
        <authorList>
            <consortium name="DOE Joint Genome Institute"/>
            <person name="Kuo A."/>
            <person name="Gay G."/>
            <person name="Dore J."/>
            <person name="Kohler A."/>
            <person name="Nagy L.G."/>
            <person name="Floudas D."/>
            <person name="Copeland A."/>
            <person name="Barry K.W."/>
            <person name="Cichocki N."/>
            <person name="Veneault-Fourrey C."/>
            <person name="LaButti K."/>
            <person name="Lindquist E.A."/>
            <person name="Lipzen A."/>
            <person name="Lundell T."/>
            <person name="Morin E."/>
            <person name="Murat C."/>
            <person name="Sun H."/>
            <person name="Tunlid A."/>
            <person name="Henrissat B."/>
            <person name="Grigoriev I.V."/>
            <person name="Hibbett D.S."/>
            <person name="Martin F."/>
            <person name="Nordberg H.P."/>
            <person name="Cantor M.N."/>
            <person name="Hua S.X."/>
        </authorList>
    </citation>
    <scope>NUCLEOTIDE SEQUENCE [LARGE SCALE GENOMIC DNA]</scope>
    <source>
        <strain evidence="2">h7</strain>
    </source>
</reference>
<dbReference type="OrthoDB" id="3515175at2759"/>
<dbReference type="STRING" id="686832.A0A0C3C548"/>
<gene>
    <name evidence="1" type="ORF">M413DRAFT_75082</name>
</gene>
<dbReference type="EMBL" id="KN831786">
    <property type="protein sequence ID" value="KIM39384.1"/>
    <property type="molecule type" value="Genomic_DNA"/>
</dbReference>
<protein>
    <submittedName>
        <fullName evidence="1">Uncharacterized protein</fullName>
    </submittedName>
</protein>